<keyword evidence="3" id="KW-1185">Reference proteome</keyword>
<dbReference type="EMBL" id="JACXAH010000024">
    <property type="protein sequence ID" value="MBD1373375.1"/>
    <property type="molecule type" value="Genomic_DNA"/>
</dbReference>
<reference evidence="2" key="1">
    <citation type="submission" date="2020-09" db="EMBL/GenBank/DDBJ databases">
        <title>A novel bacterium of genus Hazenella, isolated from South China Sea.</title>
        <authorList>
            <person name="Huang H."/>
            <person name="Mo K."/>
            <person name="Hu Y."/>
        </authorList>
    </citation>
    <scope>NUCLEOTIDE SEQUENCE</scope>
    <source>
        <strain evidence="2">IB182357</strain>
    </source>
</reference>
<feature type="domain" description="N-acetyltransferase" evidence="1">
    <location>
        <begin position="1"/>
        <end position="144"/>
    </location>
</feature>
<gene>
    <name evidence="2" type="ORF">IC620_13555</name>
</gene>
<sequence length="145" mass="16641">MKLRSFQLSDVHDVLQIWQETAIYECEKETLTVLSEQLAIDRDLVLVAELENGRVVGAIVGTKDGECGFFYCLAVNPEFQKKKIGTKLVQALEERFVKKGVKRTWITVDEGTEKLLPFYKYLGYTNSCSTRLEKDLLTMEDRLIV</sequence>
<dbReference type="Proteomes" id="UP000661691">
    <property type="component" value="Unassembled WGS sequence"/>
</dbReference>
<dbReference type="SUPFAM" id="SSF55729">
    <property type="entry name" value="Acyl-CoA N-acyltransferases (Nat)"/>
    <property type="match status" value="1"/>
</dbReference>
<dbReference type="AlphaFoldDB" id="A0A926NCN1"/>
<evidence type="ECO:0000259" key="1">
    <source>
        <dbReference type="PROSITE" id="PS51186"/>
    </source>
</evidence>
<name>A0A926NCN1_9BACL</name>
<dbReference type="PROSITE" id="PS51186">
    <property type="entry name" value="GNAT"/>
    <property type="match status" value="1"/>
</dbReference>
<dbReference type="GO" id="GO:0016747">
    <property type="term" value="F:acyltransferase activity, transferring groups other than amino-acyl groups"/>
    <property type="evidence" value="ECO:0007669"/>
    <property type="project" value="InterPro"/>
</dbReference>
<evidence type="ECO:0000313" key="2">
    <source>
        <dbReference type="EMBL" id="MBD1373375.1"/>
    </source>
</evidence>
<evidence type="ECO:0000313" key="3">
    <source>
        <dbReference type="Proteomes" id="UP000661691"/>
    </source>
</evidence>
<organism evidence="2 3">
    <name type="scientific">Polycladospora coralii</name>
    <dbReference type="NCBI Taxonomy" id="2771432"/>
    <lineage>
        <taxon>Bacteria</taxon>
        <taxon>Bacillati</taxon>
        <taxon>Bacillota</taxon>
        <taxon>Bacilli</taxon>
        <taxon>Bacillales</taxon>
        <taxon>Thermoactinomycetaceae</taxon>
        <taxon>Polycladospora</taxon>
    </lineage>
</organism>
<dbReference type="InterPro" id="IPR000182">
    <property type="entry name" value="GNAT_dom"/>
</dbReference>
<accession>A0A926NCN1</accession>
<dbReference type="RefSeq" id="WP_191140794.1">
    <property type="nucleotide sequence ID" value="NZ_JACXAG020000008.1"/>
</dbReference>
<dbReference type="InterPro" id="IPR016181">
    <property type="entry name" value="Acyl_CoA_acyltransferase"/>
</dbReference>
<dbReference type="CDD" id="cd04301">
    <property type="entry name" value="NAT_SF"/>
    <property type="match status" value="1"/>
</dbReference>
<protein>
    <submittedName>
        <fullName evidence="2">GNAT family N-acetyltransferase</fullName>
    </submittedName>
</protein>
<proteinExistence type="predicted"/>
<dbReference type="Gene3D" id="3.40.630.30">
    <property type="match status" value="1"/>
</dbReference>
<dbReference type="Pfam" id="PF00583">
    <property type="entry name" value="Acetyltransf_1"/>
    <property type="match status" value="1"/>
</dbReference>
<comment type="caution">
    <text evidence="2">The sequence shown here is derived from an EMBL/GenBank/DDBJ whole genome shotgun (WGS) entry which is preliminary data.</text>
</comment>